<reference evidence="2 3" key="1">
    <citation type="journal article" date="2013" name="Proc. Natl. Acad. Sci. U.S.A.">
        <title>Fine-scale variation in meiotic recombination in Mimulus inferred from population shotgun sequencing.</title>
        <authorList>
            <person name="Hellsten U."/>
            <person name="Wright K.M."/>
            <person name="Jenkins J."/>
            <person name="Shu S."/>
            <person name="Yuan Y."/>
            <person name="Wessler S.R."/>
            <person name="Schmutz J."/>
            <person name="Willis J.H."/>
            <person name="Rokhsar D.S."/>
        </authorList>
    </citation>
    <scope>NUCLEOTIDE SEQUENCE [LARGE SCALE GENOMIC DNA]</scope>
    <source>
        <strain evidence="3">cv. DUN x IM62</strain>
    </source>
</reference>
<dbReference type="eggNOG" id="ENOG502QVMN">
    <property type="taxonomic scope" value="Eukaryota"/>
</dbReference>
<organism evidence="2 3">
    <name type="scientific">Erythranthe guttata</name>
    <name type="common">Yellow monkey flower</name>
    <name type="synonym">Mimulus guttatus</name>
    <dbReference type="NCBI Taxonomy" id="4155"/>
    <lineage>
        <taxon>Eukaryota</taxon>
        <taxon>Viridiplantae</taxon>
        <taxon>Streptophyta</taxon>
        <taxon>Embryophyta</taxon>
        <taxon>Tracheophyta</taxon>
        <taxon>Spermatophyta</taxon>
        <taxon>Magnoliopsida</taxon>
        <taxon>eudicotyledons</taxon>
        <taxon>Gunneridae</taxon>
        <taxon>Pentapetalae</taxon>
        <taxon>asterids</taxon>
        <taxon>lamiids</taxon>
        <taxon>Lamiales</taxon>
        <taxon>Phrymaceae</taxon>
        <taxon>Erythranthe</taxon>
    </lineage>
</organism>
<dbReference type="PANTHER" id="PTHR31672:SF13">
    <property type="entry name" value="F-BOX PROTEIN CPR30-LIKE"/>
    <property type="match status" value="1"/>
</dbReference>
<dbReference type="EMBL" id="KI632003">
    <property type="protein sequence ID" value="EYU25329.1"/>
    <property type="molecule type" value="Genomic_DNA"/>
</dbReference>
<dbReference type="PROSITE" id="PS50181">
    <property type="entry name" value="FBOX"/>
    <property type="match status" value="1"/>
</dbReference>
<dbReference type="Gene3D" id="1.20.1280.50">
    <property type="match status" value="1"/>
</dbReference>
<dbReference type="InterPro" id="IPR006527">
    <property type="entry name" value="F-box-assoc_dom_typ1"/>
</dbReference>
<keyword evidence="3" id="KW-1185">Reference proteome</keyword>
<dbReference type="Pfam" id="PF07734">
    <property type="entry name" value="FBA_1"/>
    <property type="match status" value="1"/>
</dbReference>
<feature type="domain" description="F-box" evidence="1">
    <location>
        <begin position="1"/>
        <end position="43"/>
    </location>
</feature>
<accession>A0A022QCG6</accession>
<dbReference type="InterPro" id="IPR050796">
    <property type="entry name" value="SCF_F-box_component"/>
</dbReference>
<sequence length="403" mass="46077">MSDIPSELYHNILRRVPADALLRFRAVCKEWRRLIDDPSFIRFHADNQISTTTLLIRNSNGTRVYSLSLDSLNNINDAHQVIDVMSERALYFIGLYEIPCLPMASCNGLMLHTYYEIKEDWVLLNPFTREYHVLPPEPNFQHTRLLGNGLGYDSASDDYKVVRIDELLLHGEIEYQTSVYSLKTESWKIIEECPPCEFRMPGPSKGVYLNGALHWRLRNFVITLNLETECYHKVPMPPKLGKPFKTRLDSLGGCLVLSYYYKKKRIDGWLMKECGVEKYWVKLFSLGELASVGAKGRLRPIAYIQSKGQVFLKHDCGFFILDIGNNSAKKVTIDGLPKRFSCQIFSGSFIPLGDSYACEVRSSVGTKRKRKKTSKSLLGIDLILLCKKNDEDVLSLQGVRLSL</sequence>
<protein>
    <recommendedName>
        <fullName evidence="1">F-box domain-containing protein</fullName>
    </recommendedName>
</protein>
<dbReference type="InterPro" id="IPR036047">
    <property type="entry name" value="F-box-like_dom_sf"/>
</dbReference>
<dbReference type="AlphaFoldDB" id="A0A022QCG6"/>
<dbReference type="Proteomes" id="UP000030748">
    <property type="component" value="Unassembled WGS sequence"/>
</dbReference>
<dbReference type="NCBIfam" id="TIGR01640">
    <property type="entry name" value="F_box_assoc_1"/>
    <property type="match status" value="1"/>
</dbReference>
<proteinExistence type="predicted"/>
<evidence type="ECO:0000259" key="1">
    <source>
        <dbReference type="PROSITE" id="PS50181"/>
    </source>
</evidence>
<gene>
    <name evidence="2" type="ORF">MIMGU_mgv1a007586mg</name>
</gene>
<dbReference type="STRING" id="4155.A0A022QCG6"/>
<dbReference type="SUPFAM" id="SSF81383">
    <property type="entry name" value="F-box domain"/>
    <property type="match status" value="1"/>
</dbReference>
<evidence type="ECO:0000313" key="2">
    <source>
        <dbReference type="EMBL" id="EYU25329.1"/>
    </source>
</evidence>
<dbReference type="SMART" id="SM00256">
    <property type="entry name" value="FBOX"/>
    <property type="match status" value="1"/>
</dbReference>
<dbReference type="PANTHER" id="PTHR31672">
    <property type="entry name" value="BNACNNG10540D PROTEIN"/>
    <property type="match status" value="1"/>
</dbReference>
<evidence type="ECO:0000313" key="3">
    <source>
        <dbReference type="Proteomes" id="UP000030748"/>
    </source>
</evidence>
<dbReference type="InterPro" id="IPR017451">
    <property type="entry name" value="F-box-assoc_interact_dom"/>
</dbReference>
<dbReference type="CDD" id="cd22157">
    <property type="entry name" value="F-box_AtFBW1-like"/>
    <property type="match status" value="1"/>
</dbReference>
<dbReference type="Pfam" id="PF00646">
    <property type="entry name" value="F-box"/>
    <property type="match status" value="1"/>
</dbReference>
<name>A0A022QCG6_ERYGU</name>
<dbReference type="InterPro" id="IPR001810">
    <property type="entry name" value="F-box_dom"/>
</dbReference>